<dbReference type="InterPro" id="IPR016024">
    <property type="entry name" value="ARM-type_fold"/>
</dbReference>
<dbReference type="PROSITE" id="PS50077">
    <property type="entry name" value="HEAT_REPEAT"/>
    <property type="match status" value="1"/>
</dbReference>
<gene>
    <name evidence="1" type="ORF">ACFP2T_47120</name>
</gene>
<evidence type="ECO:0000313" key="1">
    <source>
        <dbReference type="EMBL" id="MFC6023713.1"/>
    </source>
</evidence>
<dbReference type="InterPro" id="IPR011989">
    <property type="entry name" value="ARM-like"/>
</dbReference>
<evidence type="ECO:0008006" key="3">
    <source>
        <dbReference type="Google" id="ProtNLM"/>
    </source>
</evidence>
<comment type="caution">
    <text evidence="1">The sequence shown here is derived from an EMBL/GenBank/DDBJ whole genome shotgun (WGS) entry which is preliminary data.</text>
</comment>
<proteinExistence type="predicted"/>
<protein>
    <recommendedName>
        <fullName evidence="3">HEAT repeat domain-containing protein</fullName>
    </recommendedName>
</protein>
<dbReference type="InterPro" id="IPR021133">
    <property type="entry name" value="HEAT_type_2"/>
</dbReference>
<name>A0ABW1KSW6_9ACTN</name>
<dbReference type="EMBL" id="JBHSPR010000105">
    <property type="protein sequence ID" value="MFC6023713.1"/>
    <property type="molecule type" value="Genomic_DNA"/>
</dbReference>
<dbReference type="RefSeq" id="WP_377434389.1">
    <property type="nucleotide sequence ID" value="NZ_JBHSPR010000105.1"/>
</dbReference>
<evidence type="ECO:0000313" key="2">
    <source>
        <dbReference type="Proteomes" id="UP001596203"/>
    </source>
</evidence>
<organism evidence="1 2">
    <name type="scientific">Plantactinospora solaniradicis</name>
    <dbReference type="NCBI Taxonomy" id="1723736"/>
    <lineage>
        <taxon>Bacteria</taxon>
        <taxon>Bacillati</taxon>
        <taxon>Actinomycetota</taxon>
        <taxon>Actinomycetes</taxon>
        <taxon>Micromonosporales</taxon>
        <taxon>Micromonosporaceae</taxon>
        <taxon>Plantactinospora</taxon>
    </lineage>
</organism>
<reference evidence="2" key="1">
    <citation type="journal article" date="2019" name="Int. J. Syst. Evol. Microbiol.">
        <title>The Global Catalogue of Microorganisms (GCM) 10K type strain sequencing project: providing services to taxonomists for standard genome sequencing and annotation.</title>
        <authorList>
            <consortium name="The Broad Institute Genomics Platform"/>
            <consortium name="The Broad Institute Genome Sequencing Center for Infectious Disease"/>
            <person name="Wu L."/>
            <person name="Ma J."/>
        </authorList>
    </citation>
    <scope>NUCLEOTIDE SEQUENCE [LARGE SCALE GENOMIC DNA]</scope>
    <source>
        <strain evidence="2">ZS-35-S2</strain>
    </source>
</reference>
<dbReference type="Gene3D" id="1.25.10.10">
    <property type="entry name" value="Leucine-rich Repeat Variant"/>
    <property type="match status" value="2"/>
</dbReference>
<dbReference type="Proteomes" id="UP001596203">
    <property type="component" value="Unassembled WGS sequence"/>
</dbReference>
<accession>A0ABW1KSW6</accession>
<sequence>MLDGLDDIDWASYDGAYGPCSEAPDILRAMASPDPEVAGEGRFDFASSIWHQGTVYPVTAVAVPFLIELASTPGVDKREHLLRVLGDLCDPDQTGGKDQPDVRAAVAVHSGPLMPLLVDPDPRIRECAAYAVANCGPHALDALRERWTAETEPAVRAVLLPGLALRDPAGSAGLLRSAARSEPLAVRAAAALATIRAGLSLPPDVLGPVAEALGHPENGDNPWRRHDGLLGEILAAVDGDTARTLVGGVATASASQARVRVAAASGGRFRRSRAAPTQLLPVLRHLFTDADPEVRIAAVDAAVLAGEAAATVATELAAIALSGAAAEGRDRDGAATALGVLVRLDDPGHRAALLATWESGRDPWAVALFDAYPISFDPAVLAAVRHRLAVLGGSGSTRPDGAGPSTSFAALTPENVACRLVQLLGAWGPAAADAVDEITAVLPLAEGVVPGALADLGPAALPTVPLLRERAETGDVRSGHAVLRLTGDAGPLVAAASIRLARQPRYVAWELRLVADAGTAAAPLLPVLQPWLTGTTKPLHDHRYDQVAAAQVAWRATGDPGLVLPTLRAVLRAGAAPTGVAASCLADIDAGAELAPELWKVLRRGDRLGRVGTARALWRFGAAVDDLTGPLLDVVADPVTDDGAVELLVEMGATGAVPGLADLAERDERVVTAGFPDPVWSDDRLRHRLRAAVSALS</sequence>
<keyword evidence="2" id="KW-1185">Reference proteome</keyword>
<dbReference type="SUPFAM" id="SSF48371">
    <property type="entry name" value="ARM repeat"/>
    <property type="match status" value="1"/>
</dbReference>